<evidence type="ECO:0000313" key="11">
    <source>
        <dbReference type="Proteomes" id="UP000275925"/>
    </source>
</evidence>
<feature type="transmembrane region" description="Helical" evidence="9">
    <location>
        <begin position="82"/>
        <end position="99"/>
    </location>
</feature>
<keyword evidence="8 9" id="KW-0472">Membrane</keyword>
<dbReference type="EMBL" id="BGZO01000103">
    <property type="protein sequence ID" value="GBR77097.1"/>
    <property type="molecule type" value="Genomic_DNA"/>
</dbReference>
<reference evidence="10 11" key="1">
    <citation type="journal article" date="2019" name="ISME J.">
        <title>Genome analyses of uncultured TG2/ZB3 bacteria in 'Margulisbacteria' specifically attached to ectosymbiotic spirochetes of protists in the termite gut.</title>
        <authorList>
            <person name="Utami Y.D."/>
            <person name="Kuwahara H."/>
            <person name="Igai K."/>
            <person name="Murakami T."/>
            <person name="Sugaya K."/>
            <person name="Morikawa T."/>
            <person name="Nagura Y."/>
            <person name="Yuki M."/>
            <person name="Deevong P."/>
            <person name="Inoue T."/>
            <person name="Kihara K."/>
            <person name="Lo N."/>
            <person name="Yamada A."/>
            <person name="Ohkuma M."/>
            <person name="Hongoh Y."/>
        </authorList>
    </citation>
    <scope>NUCLEOTIDE SEQUENCE [LARGE SCALE GENOMIC DNA]</scope>
    <source>
        <strain evidence="10">NkOx7-02</strain>
    </source>
</reference>
<feature type="transmembrane region" description="Helical" evidence="9">
    <location>
        <begin position="111"/>
        <end position="130"/>
    </location>
</feature>
<feature type="transmembrane region" description="Helical" evidence="9">
    <location>
        <begin position="284"/>
        <end position="303"/>
    </location>
</feature>
<dbReference type="PANTHER" id="PTHR32024">
    <property type="entry name" value="TRK SYSTEM POTASSIUM UPTAKE PROTEIN TRKG-RELATED"/>
    <property type="match status" value="1"/>
</dbReference>
<evidence type="ECO:0000256" key="5">
    <source>
        <dbReference type="ARBA" id="ARBA00022692"/>
    </source>
</evidence>
<proteinExistence type="inferred from homology"/>
<sequence>WRHLLMFLGGQGIVVMALSFLVRSGAGGFKLYAGEARDERIVPNVISTARLILQISLCFLAVGTLALTLLLRLDGLSWPQSFWHGLWLFMSGYSTGGLTPQTQSILYYHSWRLELALLVISILGILNFRLHYAFYTGDRRELRRNIETVVLFWSVLLTLSLVLAGLLAFSVYPNLLTGLRKGIFLLISGHSTAGFMTIYAAQFFREWPQISLLALMTAMTIGGSACSTAGGIKVLRIGILFKALGQEIKRLLLPQIAVVAERYHHVRDYFLDDKMVRGVAMVTLLYLAVFFFGTLVAVCYGYPFMPALFESVSAATNTGLSCGIIRPGLPTGLKLVYLAEIWGGRLEFTAVLGLLAYGWACLKGK</sequence>
<keyword evidence="4" id="KW-1003">Cell membrane</keyword>
<protein>
    <submittedName>
        <fullName evidence="10">Potassium transport systems membrane protein</fullName>
    </submittedName>
</protein>
<gene>
    <name evidence="10" type="primary">trkG</name>
    <name evidence="10" type="ORF">NO2_1543</name>
</gene>
<comment type="caution">
    <text evidence="10">The sequence shown here is derived from an EMBL/GenBank/DDBJ whole genome shotgun (WGS) entry which is preliminary data.</text>
</comment>
<accession>A0A388TJC0</accession>
<keyword evidence="11" id="KW-1185">Reference proteome</keyword>
<evidence type="ECO:0000256" key="1">
    <source>
        <dbReference type="ARBA" id="ARBA00004651"/>
    </source>
</evidence>
<dbReference type="InterPro" id="IPR003445">
    <property type="entry name" value="Cat_transpt"/>
</dbReference>
<keyword evidence="5 9" id="KW-0812">Transmembrane</keyword>
<feature type="non-terminal residue" evidence="10">
    <location>
        <position position="1"/>
    </location>
</feature>
<comment type="subcellular location">
    <subcellularLocation>
        <location evidence="1">Cell membrane</location>
        <topology evidence="1">Multi-pass membrane protein</topology>
    </subcellularLocation>
</comment>
<evidence type="ECO:0000256" key="7">
    <source>
        <dbReference type="ARBA" id="ARBA00023065"/>
    </source>
</evidence>
<feature type="transmembrane region" description="Helical" evidence="9">
    <location>
        <begin position="210"/>
        <end position="232"/>
    </location>
</feature>
<evidence type="ECO:0000313" key="10">
    <source>
        <dbReference type="EMBL" id="GBR77097.1"/>
    </source>
</evidence>
<feature type="transmembrane region" description="Helical" evidence="9">
    <location>
        <begin position="342"/>
        <end position="362"/>
    </location>
</feature>
<dbReference type="Pfam" id="PF02386">
    <property type="entry name" value="TrkH"/>
    <property type="match status" value="1"/>
</dbReference>
<name>A0A388TJC0_9BACT</name>
<keyword evidence="7" id="KW-0406">Ion transport</keyword>
<feature type="transmembrane region" description="Helical" evidence="9">
    <location>
        <begin position="12"/>
        <end position="31"/>
    </location>
</feature>
<dbReference type="GO" id="GO:0030001">
    <property type="term" value="P:metal ion transport"/>
    <property type="evidence" value="ECO:0007669"/>
    <property type="project" value="UniProtKB-ARBA"/>
</dbReference>
<dbReference type="PANTHER" id="PTHR32024:SF2">
    <property type="entry name" value="TRK SYSTEM POTASSIUM UPTAKE PROTEIN TRKG-RELATED"/>
    <property type="match status" value="1"/>
</dbReference>
<evidence type="ECO:0000256" key="6">
    <source>
        <dbReference type="ARBA" id="ARBA00022989"/>
    </source>
</evidence>
<keyword evidence="6 9" id="KW-1133">Transmembrane helix</keyword>
<evidence type="ECO:0000256" key="8">
    <source>
        <dbReference type="ARBA" id="ARBA00023136"/>
    </source>
</evidence>
<evidence type="ECO:0000256" key="9">
    <source>
        <dbReference type="SAM" id="Phobius"/>
    </source>
</evidence>
<dbReference type="AlphaFoldDB" id="A0A388TJC0"/>
<evidence type="ECO:0000256" key="3">
    <source>
        <dbReference type="ARBA" id="ARBA00022448"/>
    </source>
</evidence>
<feature type="transmembrane region" description="Helical" evidence="9">
    <location>
        <begin position="51"/>
        <end position="70"/>
    </location>
</feature>
<evidence type="ECO:0000256" key="2">
    <source>
        <dbReference type="ARBA" id="ARBA00009137"/>
    </source>
</evidence>
<evidence type="ECO:0000256" key="4">
    <source>
        <dbReference type="ARBA" id="ARBA00022475"/>
    </source>
</evidence>
<organism evidence="10 11">
    <name type="scientific">Candidatus Termititenax persephonae</name>
    <dbReference type="NCBI Taxonomy" id="2218525"/>
    <lineage>
        <taxon>Bacteria</taxon>
        <taxon>Bacillati</taxon>
        <taxon>Candidatus Margulisiibacteriota</taxon>
        <taxon>Candidatus Termititenacia</taxon>
        <taxon>Candidatus Termititenacales</taxon>
        <taxon>Candidatus Termititenacaceae</taxon>
        <taxon>Candidatus Termititenax</taxon>
    </lineage>
</organism>
<dbReference type="GO" id="GO:0005886">
    <property type="term" value="C:plasma membrane"/>
    <property type="evidence" value="ECO:0007669"/>
    <property type="project" value="UniProtKB-SubCell"/>
</dbReference>
<feature type="transmembrane region" description="Helical" evidence="9">
    <location>
        <begin position="183"/>
        <end position="204"/>
    </location>
</feature>
<keyword evidence="3" id="KW-0813">Transport</keyword>
<dbReference type="Proteomes" id="UP000275925">
    <property type="component" value="Unassembled WGS sequence"/>
</dbReference>
<feature type="transmembrane region" description="Helical" evidence="9">
    <location>
        <begin position="150"/>
        <end position="171"/>
    </location>
</feature>
<comment type="similarity">
    <text evidence="2">Belongs to the TrkH potassium transport family.</text>
</comment>
<dbReference type="GO" id="GO:0008324">
    <property type="term" value="F:monoatomic cation transmembrane transporter activity"/>
    <property type="evidence" value="ECO:0007669"/>
    <property type="project" value="InterPro"/>
</dbReference>